<reference evidence="6" key="1">
    <citation type="submission" date="2016-10" db="EMBL/GenBank/DDBJ databases">
        <authorList>
            <person name="Varghese N."/>
            <person name="Submissions S."/>
        </authorList>
    </citation>
    <scope>NUCLEOTIDE SEQUENCE [LARGE SCALE GENOMIC DNA]</scope>
    <source>
        <strain evidence="6">DSM 22951</strain>
    </source>
</reference>
<keyword evidence="3" id="KW-0520">NAD</keyword>
<dbReference type="CDD" id="cd05233">
    <property type="entry name" value="SDR_c"/>
    <property type="match status" value="1"/>
</dbReference>
<evidence type="ECO:0000256" key="2">
    <source>
        <dbReference type="ARBA" id="ARBA00023002"/>
    </source>
</evidence>
<evidence type="ECO:0000256" key="3">
    <source>
        <dbReference type="ARBA" id="ARBA00023027"/>
    </source>
</evidence>
<dbReference type="PROSITE" id="PS00061">
    <property type="entry name" value="ADH_SHORT"/>
    <property type="match status" value="1"/>
</dbReference>
<evidence type="ECO:0000259" key="4">
    <source>
        <dbReference type="SMART" id="SM00822"/>
    </source>
</evidence>
<dbReference type="RefSeq" id="WP_109686952.1">
    <property type="nucleotide sequence ID" value="NZ_QGDN01000001.1"/>
</dbReference>
<dbReference type="GO" id="GO:0016491">
    <property type="term" value="F:oxidoreductase activity"/>
    <property type="evidence" value="ECO:0007669"/>
    <property type="project" value="UniProtKB-KW"/>
</dbReference>
<comment type="similarity">
    <text evidence="1">Belongs to the short-chain dehydrogenases/reductases (SDR) family.</text>
</comment>
<dbReference type="AlphaFoldDB" id="A0A2Y8ZT69"/>
<dbReference type="PRINTS" id="PR00080">
    <property type="entry name" value="SDRFAMILY"/>
</dbReference>
<dbReference type="SMART" id="SM00822">
    <property type="entry name" value="PKS_KR"/>
    <property type="match status" value="1"/>
</dbReference>
<dbReference type="Pfam" id="PF13561">
    <property type="entry name" value="adh_short_C2"/>
    <property type="match status" value="1"/>
</dbReference>
<proteinExistence type="inferred from homology"/>
<dbReference type="PRINTS" id="PR00081">
    <property type="entry name" value="GDHRDH"/>
</dbReference>
<dbReference type="FunFam" id="3.40.50.720:FF:000084">
    <property type="entry name" value="Short-chain dehydrogenase reductase"/>
    <property type="match status" value="1"/>
</dbReference>
<name>A0A2Y8ZT69_9MICO</name>
<dbReference type="Gene3D" id="3.40.50.720">
    <property type="entry name" value="NAD(P)-binding Rossmann-like Domain"/>
    <property type="match status" value="1"/>
</dbReference>
<dbReference type="InterPro" id="IPR057326">
    <property type="entry name" value="KR_dom"/>
</dbReference>
<dbReference type="PANTHER" id="PTHR24321:SF8">
    <property type="entry name" value="ESTRADIOL 17-BETA-DEHYDROGENASE 8-RELATED"/>
    <property type="match status" value="1"/>
</dbReference>
<dbReference type="OrthoDB" id="9809287at2"/>
<dbReference type="InterPro" id="IPR036291">
    <property type="entry name" value="NAD(P)-bd_dom_sf"/>
</dbReference>
<gene>
    <name evidence="5" type="ORF">SAMN04489750_2946</name>
</gene>
<feature type="domain" description="Ketoreductase" evidence="4">
    <location>
        <begin position="4"/>
        <end position="193"/>
    </location>
</feature>
<dbReference type="EMBL" id="UESZ01000001">
    <property type="protein sequence ID" value="SSA35580.1"/>
    <property type="molecule type" value="Genomic_DNA"/>
</dbReference>
<dbReference type="PANTHER" id="PTHR24321">
    <property type="entry name" value="DEHYDROGENASES, SHORT CHAIN"/>
    <property type="match status" value="1"/>
</dbReference>
<dbReference type="InterPro" id="IPR020904">
    <property type="entry name" value="Sc_DH/Rdtase_CS"/>
</dbReference>
<organism evidence="5 6">
    <name type="scientific">Branchiibius hedensis</name>
    <dbReference type="NCBI Taxonomy" id="672460"/>
    <lineage>
        <taxon>Bacteria</taxon>
        <taxon>Bacillati</taxon>
        <taxon>Actinomycetota</taxon>
        <taxon>Actinomycetes</taxon>
        <taxon>Micrococcales</taxon>
        <taxon>Dermacoccaceae</taxon>
        <taxon>Branchiibius</taxon>
    </lineage>
</organism>
<dbReference type="Proteomes" id="UP000250028">
    <property type="component" value="Unassembled WGS sequence"/>
</dbReference>
<accession>A0A2Y8ZT69</accession>
<dbReference type="InterPro" id="IPR002347">
    <property type="entry name" value="SDR_fam"/>
</dbReference>
<evidence type="ECO:0000256" key="1">
    <source>
        <dbReference type="ARBA" id="ARBA00006484"/>
    </source>
</evidence>
<protein>
    <submittedName>
        <fullName evidence="5">NAD(P)-dependent dehydrogenase, short-chain alcohol dehydrogenase family</fullName>
    </submittedName>
</protein>
<evidence type="ECO:0000313" key="6">
    <source>
        <dbReference type="Proteomes" id="UP000250028"/>
    </source>
</evidence>
<dbReference type="SUPFAM" id="SSF51735">
    <property type="entry name" value="NAD(P)-binding Rossmann-fold domains"/>
    <property type="match status" value="1"/>
</dbReference>
<keyword evidence="6" id="KW-1185">Reference proteome</keyword>
<evidence type="ECO:0000313" key="5">
    <source>
        <dbReference type="EMBL" id="SSA35580.1"/>
    </source>
</evidence>
<keyword evidence="2" id="KW-0560">Oxidoreductase</keyword>
<sequence length="248" mass="26157">MGNEVYVITGGTRGIGAATARQLARVQGRTLILAYRSDADAADRIVAELDAPGSPVIAVQCDVADPAAIETLFQTVDEYGDLAAVVNSAGIVGRQSSFVDIDADRWRNMLQVNVIGTALCCREAVRRMRERPVGARAIVNISSKASVLGSPNEYVDYAASKGAVDSLTRGLALEVAAEGIRVNSIRAGIIDTEIHILGGEPRRADRVGPMQPMGRAGTAQEVADAVTWLLSDRASYVTGTFIDVSGGR</sequence>